<name>A0A1J5P2A2_9ZZZZ</name>
<dbReference type="InterPro" id="IPR027417">
    <property type="entry name" value="P-loop_NTPase"/>
</dbReference>
<dbReference type="SUPFAM" id="SSF52540">
    <property type="entry name" value="P-loop containing nucleoside triphosphate hydrolases"/>
    <property type="match status" value="1"/>
</dbReference>
<proteinExistence type="predicted"/>
<comment type="caution">
    <text evidence="1">The sequence shown here is derived from an EMBL/GenBank/DDBJ whole genome shotgun (WGS) entry which is preliminary data.</text>
</comment>
<dbReference type="PANTHER" id="PTHR37816:SF3">
    <property type="entry name" value="MODULATES DNA TOPOLOGY"/>
    <property type="match status" value="1"/>
</dbReference>
<dbReference type="PANTHER" id="PTHR37816">
    <property type="entry name" value="YALI0E33011P"/>
    <property type="match status" value="1"/>
</dbReference>
<evidence type="ECO:0000313" key="1">
    <source>
        <dbReference type="EMBL" id="OIQ65254.1"/>
    </source>
</evidence>
<sequence length="168" mass="19403">MNHNDLIRKIKAGKYSKINVVGSPGSGKSSLSYFIHQKLGYDVFDLDDFLYHGEIKCKRKSEQDTIDEIDKILRGDKFIIDGTYTSSLSNRLKKVDLIILIDTPQIIAIFRFFKRLFVSKKLKCGERLTRKTFILILTFGRKKKNRIKQLAFDHGVDVILYDGISLKI</sequence>
<dbReference type="AlphaFoldDB" id="A0A1J5P2A2"/>
<accession>A0A1J5P2A2</accession>
<dbReference type="EMBL" id="MLJW01007479">
    <property type="protein sequence ID" value="OIQ65254.1"/>
    <property type="molecule type" value="Genomic_DNA"/>
</dbReference>
<organism evidence="1">
    <name type="scientific">mine drainage metagenome</name>
    <dbReference type="NCBI Taxonomy" id="410659"/>
    <lineage>
        <taxon>unclassified sequences</taxon>
        <taxon>metagenomes</taxon>
        <taxon>ecological metagenomes</taxon>
    </lineage>
</organism>
<gene>
    <name evidence="1" type="ORF">GALL_531910</name>
</gene>
<dbReference type="InterPro" id="IPR052922">
    <property type="entry name" value="Cytidylate_Kinase-2"/>
</dbReference>
<protein>
    <submittedName>
        <fullName evidence="1">Topology modulation protein</fullName>
    </submittedName>
</protein>
<dbReference type="Gene3D" id="3.40.50.300">
    <property type="entry name" value="P-loop containing nucleotide triphosphate hydrolases"/>
    <property type="match status" value="1"/>
</dbReference>
<reference evidence="1" key="1">
    <citation type="submission" date="2016-10" db="EMBL/GenBank/DDBJ databases">
        <title>Sequence of Gallionella enrichment culture.</title>
        <authorList>
            <person name="Poehlein A."/>
            <person name="Muehling M."/>
            <person name="Daniel R."/>
        </authorList>
    </citation>
    <scope>NUCLEOTIDE SEQUENCE</scope>
</reference>